<accession>A0ABY7LZ67</accession>
<dbReference type="Pfam" id="PF09204">
    <property type="entry name" value="Colicin_immun"/>
    <property type="match status" value="1"/>
</dbReference>
<evidence type="ECO:0000313" key="3">
    <source>
        <dbReference type="Proteomes" id="UP001211005"/>
    </source>
</evidence>
<keyword evidence="3" id="KW-1185">Reference proteome</keyword>
<dbReference type="RefSeq" id="WP_269562268.1">
    <property type="nucleotide sequence ID" value="NZ_CP114769.1"/>
</dbReference>
<dbReference type="InterPro" id="IPR036471">
    <property type="entry name" value="Colicin_D_sf"/>
</dbReference>
<geneLocation type="plasmid" evidence="2 3">
    <name>unnamed2</name>
</geneLocation>
<evidence type="ECO:0000313" key="2">
    <source>
        <dbReference type="EMBL" id="WBA44243.1"/>
    </source>
</evidence>
<feature type="domain" description="Colicin D immunity protein" evidence="1">
    <location>
        <begin position="5"/>
        <end position="88"/>
    </location>
</feature>
<evidence type="ECO:0000259" key="1">
    <source>
        <dbReference type="Pfam" id="PF09204"/>
    </source>
</evidence>
<name>A0ABY7LZ67_9BACT</name>
<reference evidence="2 3" key="1">
    <citation type="submission" date="2022-12" db="EMBL/GenBank/DDBJ databases">
        <title>Hymenobacter canadensis sp. nov. isolated from lake water of the Cambridge Bay, Canada.</title>
        <authorList>
            <person name="Kim W.H."/>
            <person name="Lee Y.M."/>
        </authorList>
    </citation>
    <scope>NUCLEOTIDE SEQUENCE [LARGE SCALE GENOMIC DNA]</scope>
    <source>
        <strain evidence="2 3">PAMC 29467</strain>
        <plasmid evidence="2 3">unnamed2</plasmid>
    </source>
</reference>
<gene>
    <name evidence="2" type="ORF">O3303_21445</name>
</gene>
<keyword evidence="2" id="KW-0614">Plasmid</keyword>
<dbReference type="InterPro" id="IPR015287">
    <property type="entry name" value="Colicin_D_immunity_dom"/>
</dbReference>
<sequence length="96" mass="11678">MNEADYKPILADYLGNRLRVDEYISAFMKQWKHDRNEAWGKPLPKQAPRQEQFHEMMNRLFTSGDCYEEHPESPWEISEEELRQEVQLFYQRLWGA</sequence>
<proteinExistence type="predicted"/>
<protein>
    <submittedName>
        <fullName evidence="2">Colicin immunity domain-containing protein</fullName>
    </submittedName>
</protein>
<dbReference type="Proteomes" id="UP001211005">
    <property type="component" value="Plasmid unnamed2"/>
</dbReference>
<dbReference type="EMBL" id="CP114769">
    <property type="protein sequence ID" value="WBA44243.1"/>
    <property type="molecule type" value="Genomic_DNA"/>
</dbReference>
<dbReference type="Gene3D" id="1.20.120.650">
    <property type="entry name" value="Colicin D"/>
    <property type="match status" value="1"/>
</dbReference>
<organism evidence="2 3">
    <name type="scientific">Hymenobacter canadensis</name>
    <dbReference type="NCBI Taxonomy" id="2999067"/>
    <lineage>
        <taxon>Bacteria</taxon>
        <taxon>Pseudomonadati</taxon>
        <taxon>Bacteroidota</taxon>
        <taxon>Cytophagia</taxon>
        <taxon>Cytophagales</taxon>
        <taxon>Hymenobacteraceae</taxon>
        <taxon>Hymenobacter</taxon>
    </lineage>
</organism>